<feature type="domain" description="RRM" evidence="8">
    <location>
        <begin position="516"/>
        <end position="589"/>
    </location>
</feature>
<feature type="compositionally biased region" description="Low complexity" evidence="7">
    <location>
        <begin position="622"/>
        <end position="634"/>
    </location>
</feature>
<feature type="compositionally biased region" description="Acidic residues" evidence="7">
    <location>
        <begin position="772"/>
        <end position="788"/>
    </location>
</feature>
<dbReference type="GO" id="GO:0003723">
    <property type="term" value="F:RNA binding"/>
    <property type="evidence" value="ECO:0007669"/>
    <property type="project" value="UniProtKB-UniRule"/>
</dbReference>
<feature type="compositionally biased region" description="Low complexity" evidence="7">
    <location>
        <begin position="1055"/>
        <end position="1068"/>
    </location>
</feature>
<proteinExistence type="predicted"/>
<evidence type="ECO:0000256" key="7">
    <source>
        <dbReference type="SAM" id="MobiDB-lite"/>
    </source>
</evidence>
<dbReference type="InterPro" id="IPR000690">
    <property type="entry name" value="Matrin/U1-C_Znf_C2H2"/>
</dbReference>
<dbReference type="PROSITE" id="PS50171">
    <property type="entry name" value="ZF_MATRIN"/>
    <property type="match status" value="1"/>
</dbReference>
<keyword evidence="2" id="KW-0479">Metal-binding</keyword>
<keyword evidence="11" id="KW-1185">Reference proteome</keyword>
<feature type="compositionally biased region" description="Acidic residues" evidence="7">
    <location>
        <begin position="814"/>
        <end position="823"/>
    </location>
</feature>
<feature type="compositionally biased region" description="Basic and acidic residues" evidence="7">
    <location>
        <begin position="1041"/>
        <end position="1054"/>
    </location>
</feature>
<keyword evidence="5" id="KW-0539">Nucleus</keyword>
<dbReference type="Proteomes" id="UP000694557">
    <property type="component" value="Unassembled WGS sequence"/>
</dbReference>
<feature type="region of interest" description="Disordered" evidence="7">
    <location>
        <begin position="37"/>
        <end position="74"/>
    </location>
</feature>
<evidence type="ECO:0000256" key="3">
    <source>
        <dbReference type="ARBA" id="ARBA00022771"/>
    </source>
</evidence>
<evidence type="ECO:0000313" key="10">
    <source>
        <dbReference type="Ensembl" id="ENSOKIP00005036911.1"/>
    </source>
</evidence>
<dbReference type="SMART" id="SM00360">
    <property type="entry name" value="RRM"/>
    <property type="match status" value="3"/>
</dbReference>
<dbReference type="SMART" id="SM00451">
    <property type="entry name" value="ZnF_U1"/>
    <property type="match status" value="2"/>
</dbReference>
<evidence type="ECO:0000259" key="8">
    <source>
        <dbReference type="PROSITE" id="PS50102"/>
    </source>
</evidence>
<feature type="domain" description="Matrin-type" evidence="9">
    <location>
        <begin position="1200"/>
        <end position="1231"/>
    </location>
</feature>
<feature type="compositionally biased region" description="Basic and acidic residues" evidence="7">
    <location>
        <begin position="144"/>
        <end position="154"/>
    </location>
</feature>
<dbReference type="GO" id="GO:0005634">
    <property type="term" value="C:nucleus"/>
    <property type="evidence" value="ECO:0007669"/>
    <property type="project" value="UniProtKB-SubCell"/>
</dbReference>
<dbReference type="Ensembl" id="ENSOKIT00005038978.1">
    <property type="protein sequence ID" value="ENSOKIP00005036911.1"/>
    <property type="gene ID" value="ENSOKIG00005015765.1"/>
</dbReference>
<dbReference type="InterPro" id="IPR035979">
    <property type="entry name" value="RBD_domain_sf"/>
</dbReference>
<sequence length="1250" mass="137509">MSQKIPSDSSQKGFAVGRGLLAAAETLNFSMNEQCSDSLHHGSTSRQLHSMSSGMGGGEGDHDPQLSRRGGGHIGNSMKLFASLGLSPADLDVLAQIPEENISVESLPQLIMQLKNRKVDSDRRMAGNSRGDLSGLSSEPSYRASRDNWDDMRVGRLGGSMGQASAHAQQGDLGYNSIQDTPAGRYELDYGHGSGGRDPGWYSDLSRDRYSGMGMGPPSAADSVFMTRRMGSPSQGKVQDFLGVIPHMFPHVCSLCDFDVHSTMEWNQHTDGLRHTENQRLLLQMYPEWDPHMATSRGGGSHLQETTNQSASLLGPIPMGGGQQAGGGRMSSGWGGGAGSNVGSGKPHQHSMALKQVMCFICQIILIKYDSIYCNAVAKELFLKSTCIYWWAFGVKVMESTCFVNCSPHQIRSKVVVAKYDRSPLSNKALFALAEPFGTLCEHLVLKNKAFLEMETHKEARDVVSYYQQNPALLYGKQITLYLSKELLVIQKDRRTERINREAKQGKEPAAANQSQVVFFSNLPRENEKKQELLTIARRFGIVKKHLFLTEEAFVQLGSAEDAEMLVKYHTLNPLTIQGKCVRLNICTKYKTLNVNNRSNKLMDDKRRRRSSSTGPKDKSSSSKSTKSSSSSSSKAKEDRKEPPKGEDRDAGREGEGSGREGEGSGREGVGSEDVVAGVMEGDKAEEYEGEGDQGSHDVGPSADNAEAVTEDPETAANASLESQEEKEPAPDSDDIPSTAKGLSSSDVTEKAEGSEVEEGTVPGAEEKAEGEPESEQMETEATTDEPETEVKVDSPSTEPAESSEMHEEQLPADQEEGSMEQDFPENMDDFVTLDELAEDEDLERQDSSSKEKYSSSGSSKKIGGLRVVNVVGFKRAYGFLNEILALAKPFGTVVQHLVLDVRPEAFLQLTSEEEAKAMVNFYSGNVTPSVCGKSVKIYHSQTYATIQSGRVVYVGQIPHFKSSDASLLKIAEPFGKVRRYFLNRSRNECFIEMERGEDAERMADTYKDTPPKLEGKRLTVYVSRKYKQLKYGHRPPAPDSEEKKRSSKRERSGSETSSHRSSAAKSSAKQDEEPPVKKSREETASSSTDEPEKEDEEKMVDESTEQSEVEARKEEEAQGEYGQPSENLAVHEIDTDLDIKTEENEAPISILSVRSVEENGETASTPSQAEGKVSSTSPVPLGPYEPNNPVGVEYVKMGYYCRVCFLFYSNEETAKKVHCSSQSHYQKLKKHLEKEKVKAQSSTEMKTPV</sequence>
<evidence type="ECO:0000259" key="9">
    <source>
        <dbReference type="PROSITE" id="PS50171"/>
    </source>
</evidence>
<keyword evidence="4" id="KW-0862">Zinc</keyword>
<evidence type="ECO:0000256" key="1">
    <source>
        <dbReference type="ARBA" id="ARBA00004123"/>
    </source>
</evidence>
<gene>
    <name evidence="10" type="primary">LOC109865018</name>
</gene>
<feature type="compositionally biased region" description="Basic and acidic residues" evidence="7">
    <location>
        <begin position="845"/>
        <end position="854"/>
    </location>
</feature>
<keyword evidence="3" id="KW-0863">Zinc-finger</keyword>
<feature type="region of interest" description="Disordered" evidence="7">
    <location>
        <begin position="839"/>
        <end position="861"/>
    </location>
</feature>
<dbReference type="PANTHER" id="PTHR15592">
    <property type="entry name" value="MATRIN 3/NUCLEAR PROTEIN 220-RELATED"/>
    <property type="match status" value="1"/>
</dbReference>
<feature type="compositionally biased region" description="Polar residues" evidence="7">
    <location>
        <begin position="37"/>
        <end position="49"/>
    </location>
</feature>
<dbReference type="SUPFAM" id="SSF54928">
    <property type="entry name" value="RNA-binding domain, RBD"/>
    <property type="match status" value="4"/>
</dbReference>
<feature type="region of interest" description="Disordered" evidence="7">
    <location>
        <begin position="1027"/>
        <end position="1182"/>
    </location>
</feature>
<accession>A0A8C7G2G5</accession>
<organism evidence="10 11">
    <name type="scientific">Oncorhynchus kisutch</name>
    <name type="common">Coho salmon</name>
    <name type="synonym">Salmo kisutch</name>
    <dbReference type="NCBI Taxonomy" id="8019"/>
    <lineage>
        <taxon>Eukaryota</taxon>
        <taxon>Metazoa</taxon>
        <taxon>Chordata</taxon>
        <taxon>Craniata</taxon>
        <taxon>Vertebrata</taxon>
        <taxon>Euteleostomi</taxon>
        <taxon>Actinopterygii</taxon>
        <taxon>Neopterygii</taxon>
        <taxon>Teleostei</taxon>
        <taxon>Protacanthopterygii</taxon>
        <taxon>Salmoniformes</taxon>
        <taxon>Salmonidae</taxon>
        <taxon>Salmoninae</taxon>
        <taxon>Oncorhynchus</taxon>
    </lineage>
</organism>
<feature type="compositionally biased region" description="Polar residues" evidence="7">
    <location>
        <begin position="1162"/>
        <end position="1179"/>
    </location>
</feature>
<dbReference type="InterPro" id="IPR003604">
    <property type="entry name" value="Matrin/U1-like-C_Znf_C2H2"/>
</dbReference>
<feature type="compositionally biased region" description="Basic and acidic residues" evidence="7">
    <location>
        <begin position="1130"/>
        <end position="1144"/>
    </location>
</feature>
<feature type="compositionally biased region" description="Gly residues" evidence="7">
    <location>
        <begin position="322"/>
        <end position="342"/>
    </location>
</feature>
<feature type="region of interest" description="Disordered" evidence="7">
    <location>
        <begin position="118"/>
        <end position="178"/>
    </location>
</feature>
<name>A0A8C7G2G5_ONCKI</name>
<dbReference type="AlphaFoldDB" id="A0A8C7G2G5"/>
<dbReference type="CDD" id="cd12436">
    <property type="entry name" value="RRM1_2_MATR3_like"/>
    <property type="match status" value="1"/>
</dbReference>
<evidence type="ECO:0000256" key="6">
    <source>
        <dbReference type="PROSITE-ProRule" id="PRU00176"/>
    </source>
</evidence>
<evidence type="ECO:0000256" key="5">
    <source>
        <dbReference type="ARBA" id="ARBA00023242"/>
    </source>
</evidence>
<dbReference type="Gene3D" id="3.30.70.330">
    <property type="match status" value="4"/>
</dbReference>
<dbReference type="GO" id="GO:0008270">
    <property type="term" value="F:zinc ion binding"/>
    <property type="evidence" value="ECO:0007669"/>
    <property type="project" value="UniProtKB-KW"/>
</dbReference>
<reference evidence="10" key="1">
    <citation type="submission" date="2025-08" db="UniProtKB">
        <authorList>
            <consortium name="Ensembl"/>
        </authorList>
    </citation>
    <scope>IDENTIFICATION</scope>
</reference>
<feature type="domain" description="RRM" evidence="8">
    <location>
        <begin position="951"/>
        <end position="1026"/>
    </location>
</feature>
<feature type="compositionally biased region" description="Basic and acidic residues" evidence="7">
    <location>
        <begin position="1069"/>
        <end position="1084"/>
    </location>
</feature>
<dbReference type="InterPro" id="IPR012677">
    <property type="entry name" value="Nucleotide-bd_a/b_plait_sf"/>
</dbReference>
<comment type="subcellular location">
    <subcellularLocation>
        <location evidence="1">Nucleus</location>
    </subcellularLocation>
</comment>
<feature type="compositionally biased region" description="Acidic residues" evidence="7">
    <location>
        <begin position="1090"/>
        <end position="1109"/>
    </location>
</feature>
<evidence type="ECO:0000256" key="2">
    <source>
        <dbReference type="ARBA" id="ARBA00022723"/>
    </source>
</evidence>
<dbReference type="PROSITE" id="PS50102">
    <property type="entry name" value="RRM"/>
    <property type="match status" value="2"/>
</dbReference>
<protein>
    <submittedName>
        <fullName evidence="10">Matrin-3-like</fullName>
    </submittedName>
</protein>
<keyword evidence="6" id="KW-0694">RNA-binding</keyword>
<dbReference type="InterPro" id="IPR000504">
    <property type="entry name" value="RRM_dom"/>
</dbReference>
<evidence type="ECO:0000313" key="11">
    <source>
        <dbReference type="Proteomes" id="UP000694557"/>
    </source>
</evidence>
<feature type="region of interest" description="Disordered" evidence="7">
    <location>
        <begin position="322"/>
        <end position="345"/>
    </location>
</feature>
<evidence type="ECO:0000256" key="4">
    <source>
        <dbReference type="ARBA" id="ARBA00022833"/>
    </source>
</evidence>
<feature type="region of interest" description="Disordered" evidence="7">
    <location>
        <begin position="598"/>
        <end position="823"/>
    </location>
</feature>
<dbReference type="GeneTree" id="ENSGT00940000153322"/>
<feature type="compositionally biased region" description="Basic and acidic residues" evidence="7">
    <location>
        <begin position="635"/>
        <end position="666"/>
    </location>
</feature>
<reference evidence="10" key="2">
    <citation type="submission" date="2025-09" db="UniProtKB">
        <authorList>
            <consortium name="Ensembl"/>
        </authorList>
    </citation>
    <scope>IDENTIFICATION</scope>
</reference>